<evidence type="ECO:0000256" key="12">
    <source>
        <dbReference type="ARBA" id="ARBA00023266"/>
    </source>
</evidence>
<dbReference type="GO" id="GO:0000049">
    <property type="term" value="F:tRNA binding"/>
    <property type="evidence" value="ECO:0007669"/>
    <property type="project" value="UniProtKB-UniRule"/>
</dbReference>
<gene>
    <name evidence="21" type="ORF">DME_LOCUS7584</name>
</gene>
<keyword evidence="9 18" id="KW-0694">RNA-binding</keyword>
<dbReference type="Gene3D" id="3.40.640.10">
    <property type="entry name" value="Type I PLP-dependent aspartate aminotransferase-like (Major domain)"/>
    <property type="match status" value="1"/>
</dbReference>
<keyword evidence="7 18" id="KW-0820">tRNA-binding</keyword>
<evidence type="ECO:0000313" key="21">
    <source>
        <dbReference type="EMBL" id="VDN57611.1"/>
    </source>
</evidence>
<comment type="pathway">
    <text evidence="3 18">Aminoacyl-tRNA biosynthesis; selenocysteinyl-tRNA(Sec) biosynthesis; selenocysteinyl-tRNA(Sec) from L-seryl-tRNA(Sec) (archaeal/eukaryal route): step 2/2.</text>
</comment>
<dbReference type="SUPFAM" id="SSF53383">
    <property type="entry name" value="PLP-dependent transferases"/>
    <property type="match status" value="1"/>
</dbReference>
<comment type="similarity">
    <text evidence="4 18">Belongs to the SepSecS family.</text>
</comment>
<evidence type="ECO:0000256" key="8">
    <source>
        <dbReference type="ARBA" id="ARBA00022679"/>
    </source>
</evidence>
<dbReference type="GO" id="GO:0001514">
    <property type="term" value="P:selenocysteine incorporation"/>
    <property type="evidence" value="ECO:0007669"/>
    <property type="project" value="TreeGrafter"/>
</dbReference>
<dbReference type="AlphaFoldDB" id="A0A0N4U935"/>
<evidence type="ECO:0000256" key="1">
    <source>
        <dbReference type="ARBA" id="ARBA00001933"/>
    </source>
</evidence>
<evidence type="ECO:0000256" key="11">
    <source>
        <dbReference type="ARBA" id="ARBA00022917"/>
    </source>
</evidence>
<feature type="binding site" evidence="19">
    <location>
        <position position="60"/>
    </location>
    <ligand>
        <name>pyridoxal 5'-phosphate</name>
        <dbReference type="ChEBI" id="CHEBI:597326"/>
    </ligand>
</feature>
<name>A0A0N4U935_DRAME</name>
<evidence type="ECO:0000256" key="18">
    <source>
        <dbReference type="PIRNR" id="PIRNR017689"/>
    </source>
</evidence>
<dbReference type="Proteomes" id="UP000038040">
    <property type="component" value="Unplaced"/>
</dbReference>
<dbReference type="WBParaSite" id="DME_0000357901-mRNA-1">
    <property type="protein sequence ID" value="DME_0000357901-mRNA-1"/>
    <property type="gene ID" value="DME_0000357901"/>
</dbReference>
<evidence type="ECO:0000256" key="7">
    <source>
        <dbReference type="ARBA" id="ARBA00022555"/>
    </source>
</evidence>
<organism evidence="22 24">
    <name type="scientific">Dracunculus medinensis</name>
    <name type="common">Guinea worm</name>
    <dbReference type="NCBI Taxonomy" id="318479"/>
    <lineage>
        <taxon>Eukaryota</taxon>
        <taxon>Metazoa</taxon>
        <taxon>Ecdysozoa</taxon>
        <taxon>Nematoda</taxon>
        <taxon>Chromadorea</taxon>
        <taxon>Rhabditida</taxon>
        <taxon>Spirurina</taxon>
        <taxon>Dracunculoidea</taxon>
        <taxon>Dracunculidae</taxon>
        <taxon>Dracunculus</taxon>
    </lineage>
</organism>
<dbReference type="GO" id="GO:0005737">
    <property type="term" value="C:cytoplasm"/>
    <property type="evidence" value="ECO:0007669"/>
    <property type="project" value="UniProtKB-SubCell"/>
</dbReference>
<comment type="subunit">
    <text evidence="13">Homotetramer formed by a catalytic dimer and a non-catalytic dimer serving as a binding platform that orients tRNASec for catalysis. Each tetramer binds the CCA ends of two tRNAs which point to the active sites of the catalytic dimer.</text>
</comment>
<dbReference type="InterPro" id="IPR015424">
    <property type="entry name" value="PyrdxlP-dep_Trfase"/>
</dbReference>
<dbReference type="PANTHER" id="PTHR12944:SF2">
    <property type="entry name" value="O-PHOSPHOSERYL-TRNA(SEC) SELENIUM TRANSFERASE"/>
    <property type="match status" value="1"/>
</dbReference>
<evidence type="ECO:0000256" key="5">
    <source>
        <dbReference type="ARBA" id="ARBA00012464"/>
    </source>
</evidence>
<evidence type="ECO:0000313" key="22">
    <source>
        <dbReference type="Proteomes" id="UP000038040"/>
    </source>
</evidence>
<comment type="function">
    <text evidence="2 18">Converts O-phosphoseryl-tRNA(Sec) to selenocysteinyl-tRNA(Sec) required for selenoprotein biosynthesis.</text>
</comment>
<evidence type="ECO:0000256" key="14">
    <source>
        <dbReference type="ARBA" id="ARBA00030669"/>
    </source>
</evidence>
<evidence type="ECO:0000256" key="13">
    <source>
        <dbReference type="ARBA" id="ARBA00026053"/>
    </source>
</evidence>
<reference evidence="21 23" key="2">
    <citation type="submission" date="2018-11" db="EMBL/GenBank/DDBJ databases">
        <authorList>
            <consortium name="Pathogen Informatics"/>
        </authorList>
    </citation>
    <scope>NUCLEOTIDE SEQUENCE [LARGE SCALE GENOMIC DNA]</scope>
</reference>
<dbReference type="InterPro" id="IPR008829">
    <property type="entry name" value="SepSecS/SepCysS"/>
</dbReference>
<comment type="catalytic activity">
    <reaction evidence="17 18">
        <text>O-phospho-L-seryl-tRNA(Sec) + selenophosphate + H2O = L-selenocysteinyl-tRNA(Sec) + 2 phosphate</text>
        <dbReference type="Rhea" id="RHEA:25041"/>
        <dbReference type="Rhea" id="RHEA-COMP:9743"/>
        <dbReference type="Rhea" id="RHEA-COMP:9947"/>
        <dbReference type="ChEBI" id="CHEBI:15377"/>
        <dbReference type="ChEBI" id="CHEBI:16144"/>
        <dbReference type="ChEBI" id="CHEBI:43474"/>
        <dbReference type="ChEBI" id="CHEBI:78551"/>
        <dbReference type="ChEBI" id="CHEBI:78573"/>
        <dbReference type="EC" id="2.9.1.2"/>
    </reaction>
</comment>
<evidence type="ECO:0000256" key="20">
    <source>
        <dbReference type="PIRSR" id="PIRSR017689-50"/>
    </source>
</evidence>
<feature type="binding site" evidence="19">
    <location>
        <position position="361"/>
    </location>
    <ligand>
        <name>tRNA</name>
        <dbReference type="ChEBI" id="CHEBI:17843"/>
    </ligand>
</feature>
<feature type="site" description="May act as a substrate filter by repelling compounds with a negatively charged alpha-carboxylate" evidence="20">
    <location>
        <position position="59"/>
    </location>
</feature>
<feature type="binding site" evidence="19">
    <location>
        <position position="83"/>
    </location>
    <ligand>
        <name>substrate</name>
    </ligand>
</feature>
<feature type="binding site" evidence="19">
    <location>
        <position position="279"/>
    </location>
    <ligand>
        <name>substrate</name>
    </ligand>
</feature>
<comment type="subcellular location">
    <subcellularLocation>
        <location evidence="18">Cytoplasm</location>
    </subcellularLocation>
</comment>
<proteinExistence type="inferred from homology"/>
<evidence type="ECO:0000256" key="6">
    <source>
        <dbReference type="ARBA" id="ARBA00021963"/>
    </source>
</evidence>
<feature type="binding site" evidence="19">
    <location>
        <position position="90"/>
    </location>
    <ligand>
        <name>substrate</name>
    </ligand>
</feature>
<dbReference type="Proteomes" id="UP000274756">
    <property type="component" value="Unassembled WGS sequence"/>
</dbReference>
<feature type="binding site" evidence="19">
    <location>
        <position position="82"/>
    </location>
    <ligand>
        <name>substrate</name>
    </ligand>
</feature>
<keyword evidence="11 18" id="KW-0648">Protein biosynthesis</keyword>
<dbReference type="GO" id="GO:0001717">
    <property type="term" value="P:conversion of seryl-tRNAsec to selenocys-tRNAsec"/>
    <property type="evidence" value="ECO:0007669"/>
    <property type="project" value="UniProtKB-UniRule"/>
</dbReference>
<dbReference type="InterPro" id="IPR019872">
    <property type="entry name" value="Sec-tRNA_Se_transferase"/>
</dbReference>
<sequence length="412" mass="45202">MSEYGRILLTLAECCLMKTAQGKVPEEGLQPHVVHEFISRLASMDSNNRFDMIKVGAGEREGRVVSHTVNQLHIGLAHGIGRSGNLFEKQPKASGSTILGDLANRLVLDAIKNLGITCANYALIVPVATGMALMLCLNAWRRLKPLAKFVVFLRIDQRSCFKAIIAAGFEPIVIDCIKHQKDECLTTDVKKLQNILEARGTEILAVMSTTSCFAPRSPDCIVNVGQLCKAYSVKHLVNNAYDAVVQSLDKNFLVPVGGAVIVTFVKDDIASISNVYAGRASIVPSRDLLITVLELGRMGLQRLYSVQEKNFIVLRDHLSEFAASIDERIFDVPDNLISLAMTLSKWTKEQQFELGSALFKRGVTGARVILSGMNKCVDGYSFENYGSHSSLTHCGYLNVACAIGKFESDLRM</sequence>
<keyword evidence="10 18" id="KW-0663">Pyridoxal phosphate</keyword>
<evidence type="ECO:0000256" key="4">
    <source>
        <dbReference type="ARBA" id="ARBA00007037"/>
    </source>
</evidence>
<feature type="modified residue" description="N6-(pyridoxal phosphate)lysine" evidence="20">
    <location>
        <position position="250"/>
    </location>
</feature>
<dbReference type="Pfam" id="PF05889">
    <property type="entry name" value="SepSecS"/>
    <property type="match status" value="1"/>
</dbReference>
<evidence type="ECO:0000256" key="15">
    <source>
        <dbReference type="ARBA" id="ARBA00032048"/>
    </source>
</evidence>
<protein>
    <recommendedName>
        <fullName evidence="6 18">O-phosphoseryl-tRNA(Sec) selenium transferase</fullName>
        <ecNumber evidence="5 18">2.9.1.2</ecNumber>
    </recommendedName>
    <alternativeName>
        <fullName evidence="14 18">Selenocysteine synthase</fullName>
    </alternativeName>
    <alternativeName>
        <fullName evidence="15 18">Selenocysteinyl-tRNA(Sec) synthase</fullName>
    </alternativeName>
    <alternativeName>
        <fullName evidence="16 18">Sep-tRNA:Sec-tRNA synthase</fullName>
    </alternativeName>
</protein>
<dbReference type="OrthoDB" id="10263545at2759"/>
<dbReference type="NCBIfam" id="TIGR03531">
    <property type="entry name" value="selenium_SpcS"/>
    <property type="match status" value="1"/>
</dbReference>
<comment type="cofactor">
    <cofactor evidence="1 18 20">
        <name>pyridoxal 5'-phosphate</name>
        <dbReference type="ChEBI" id="CHEBI:597326"/>
    </cofactor>
</comment>
<dbReference type="STRING" id="318479.A0A0N4U935"/>
<dbReference type="GO" id="GO:0098621">
    <property type="term" value="F:O-phosphoseryl-tRNA(Sec) selenium transferase activity"/>
    <property type="evidence" value="ECO:0007669"/>
    <property type="project" value="UniProtKB-EC"/>
</dbReference>
<evidence type="ECO:0000256" key="3">
    <source>
        <dbReference type="ARBA" id="ARBA00004822"/>
    </source>
</evidence>
<dbReference type="InterPro" id="IPR015421">
    <property type="entry name" value="PyrdxlP-dep_Trfase_major"/>
</dbReference>
<evidence type="ECO:0000256" key="10">
    <source>
        <dbReference type="ARBA" id="ARBA00022898"/>
    </source>
</evidence>
<dbReference type="UniPathway" id="UPA00906">
    <property type="reaction ID" value="UER00898"/>
</dbReference>
<evidence type="ECO:0000256" key="2">
    <source>
        <dbReference type="ARBA" id="ARBA00002552"/>
    </source>
</evidence>
<dbReference type="PIRSF" id="PIRSF017689">
    <property type="entry name" value="SepSecS"/>
    <property type="match status" value="1"/>
</dbReference>
<evidence type="ECO:0000256" key="16">
    <source>
        <dbReference type="ARBA" id="ARBA00032693"/>
    </source>
</evidence>
<keyword evidence="12 18" id="KW-0711">Selenium</keyword>
<keyword evidence="8 18" id="KW-0808">Transferase</keyword>
<evidence type="ECO:0000313" key="24">
    <source>
        <dbReference type="WBParaSite" id="DME_0000357901-mRNA-1"/>
    </source>
</evidence>
<evidence type="ECO:0000256" key="9">
    <source>
        <dbReference type="ARBA" id="ARBA00022884"/>
    </source>
</evidence>
<reference evidence="24" key="1">
    <citation type="submission" date="2017-02" db="UniProtKB">
        <authorList>
            <consortium name="WormBaseParasite"/>
        </authorList>
    </citation>
    <scope>IDENTIFICATION</scope>
</reference>
<accession>A0A0N4U935</accession>
<evidence type="ECO:0000256" key="19">
    <source>
        <dbReference type="PIRSR" id="PIRSR017689-1"/>
    </source>
</evidence>
<keyword evidence="18" id="KW-0963">Cytoplasm</keyword>
<dbReference type="EMBL" id="UYYG01001161">
    <property type="protein sequence ID" value="VDN57611.1"/>
    <property type="molecule type" value="Genomic_DNA"/>
</dbReference>
<keyword evidence="23" id="KW-1185">Reference proteome</keyword>
<dbReference type="EC" id="2.9.1.2" evidence="5 18"/>
<evidence type="ECO:0000313" key="23">
    <source>
        <dbReference type="Proteomes" id="UP000274756"/>
    </source>
</evidence>
<evidence type="ECO:0000256" key="17">
    <source>
        <dbReference type="ARBA" id="ARBA00048808"/>
    </source>
</evidence>
<dbReference type="PANTHER" id="PTHR12944">
    <property type="entry name" value="SOLUBLE LIVER ANTIGEN/LIVER PANCREAS ANTIGEN"/>
    <property type="match status" value="1"/>
</dbReference>